<name>A0A1H3HD62_EUBBA</name>
<organism evidence="1 2">
    <name type="scientific">Eubacterium barkeri</name>
    <name type="common">Clostridium barkeri</name>
    <dbReference type="NCBI Taxonomy" id="1528"/>
    <lineage>
        <taxon>Bacteria</taxon>
        <taxon>Bacillati</taxon>
        <taxon>Bacillota</taxon>
        <taxon>Clostridia</taxon>
        <taxon>Eubacteriales</taxon>
        <taxon>Eubacteriaceae</taxon>
        <taxon>Eubacterium</taxon>
    </lineage>
</organism>
<protein>
    <submittedName>
        <fullName evidence="1">Uncharacterized protein</fullName>
    </submittedName>
</protein>
<evidence type="ECO:0000313" key="2">
    <source>
        <dbReference type="Proteomes" id="UP000199652"/>
    </source>
</evidence>
<dbReference type="EMBL" id="FNOU01000017">
    <property type="protein sequence ID" value="SDY13402.1"/>
    <property type="molecule type" value="Genomic_DNA"/>
</dbReference>
<keyword evidence="2" id="KW-1185">Reference proteome</keyword>
<reference evidence="2" key="1">
    <citation type="submission" date="2016-10" db="EMBL/GenBank/DDBJ databases">
        <authorList>
            <person name="Varghese N."/>
            <person name="Submissions S."/>
        </authorList>
    </citation>
    <scope>NUCLEOTIDE SEQUENCE [LARGE SCALE GENOMIC DNA]</scope>
    <source>
        <strain evidence="2">VPI 5359</strain>
    </source>
</reference>
<proteinExistence type="predicted"/>
<dbReference type="STRING" id="1528.SAMN04488579_11750"/>
<accession>A0A1H3HD62</accession>
<evidence type="ECO:0000313" key="1">
    <source>
        <dbReference type="EMBL" id="SDY13402.1"/>
    </source>
</evidence>
<dbReference type="AlphaFoldDB" id="A0A1H3HD62"/>
<dbReference type="Proteomes" id="UP000199652">
    <property type="component" value="Unassembled WGS sequence"/>
</dbReference>
<gene>
    <name evidence="1" type="ORF">SAMN04488579_11750</name>
</gene>
<sequence>MNGRDLLGLFLCRLFGIADEKEQAITGQDRDNK</sequence>